<feature type="domain" description="UvrD-like helicase ATP-binding" evidence="12">
    <location>
        <begin position="24"/>
        <end position="332"/>
    </location>
</feature>
<protein>
    <recommendedName>
        <fullName evidence="9">DNA 3'-5' helicase</fullName>
        <ecNumber evidence="9">5.6.2.4</ecNumber>
    </recommendedName>
</protein>
<evidence type="ECO:0000256" key="9">
    <source>
        <dbReference type="ARBA" id="ARBA00034808"/>
    </source>
</evidence>
<evidence type="ECO:0000256" key="3">
    <source>
        <dbReference type="ARBA" id="ARBA00022801"/>
    </source>
</evidence>
<feature type="binding site" evidence="11">
    <location>
        <begin position="45"/>
        <end position="52"/>
    </location>
    <ligand>
        <name>ATP</name>
        <dbReference type="ChEBI" id="CHEBI:30616"/>
    </ligand>
</feature>
<dbReference type="GO" id="GO:0005524">
    <property type="term" value="F:ATP binding"/>
    <property type="evidence" value="ECO:0007669"/>
    <property type="project" value="UniProtKB-UniRule"/>
</dbReference>
<evidence type="ECO:0000256" key="1">
    <source>
        <dbReference type="ARBA" id="ARBA00009922"/>
    </source>
</evidence>
<dbReference type="CDD" id="cd17932">
    <property type="entry name" value="DEXQc_UvrD"/>
    <property type="match status" value="1"/>
</dbReference>
<accession>A0A6P1E7W8</accession>
<evidence type="ECO:0000256" key="6">
    <source>
        <dbReference type="ARBA" id="ARBA00023125"/>
    </source>
</evidence>
<dbReference type="EC" id="5.6.2.4" evidence="9"/>
<dbReference type="InterPro" id="IPR013986">
    <property type="entry name" value="DExx_box_DNA_helicase_dom_sf"/>
</dbReference>
<proteinExistence type="inferred from homology"/>
<dbReference type="Gene3D" id="1.10.10.160">
    <property type="match status" value="1"/>
</dbReference>
<dbReference type="GO" id="GO:0003677">
    <property type="term" value="F:DNA binding"/>
    <property type="evidence" value="ECO:0007669"/>
    <property type="project" value="UniProtKB-KW"/>
</dbReference>
<dbReference type="PANTHER" id="PTHR11070">
    <property type="entry name" value="UVRD / RECB / PCRA DNA HELICASE FAMILY MEMBER"/>
    <property type="match status" value="1"/>
</dbReference>
<dbReference type="Pfam" id="PF13361">
    <property type="entry name" value="UvrD_C"/>
    <property type="match status" value="1"/>
</dbReference>
<dbReference type="GO" id="GO:0016787">
    <property type="term" value="F:hydrolase activity"/>
    <property type="evidence" value="ECO:0007669"/>
    <property type="project" value="UniProtKB-UniRule"/>
</dbReference>
<dbReference type="GO" id="GO:0043138">
    <property type="term" value="F:3'-5' DNA helicase activity"/>
    <property type="evidence" value="ECO:0007669"/>
    <property type="project" value="UniProtKB-EC"/>
</dbReference>
<evidence type="ECO:0000259" key="12">
    <source>
        <dbReference type="PROSITE" id="PS51198"/>
    </source>
</evidence>
<dbReference type="GeneID" id="69057967"/>
<keyword evidence="7" id="KW-0413">Isomerase</keyword>
<dbReference type="InterPro" id="IPR027417">
    <property type="entry name" value="P-loop_NTPase"/>
</dbReference>
<dbReference type="GO" id="GO:0000725">
    <property type="term" value="P:recombinational repair"/>
    <property type="evidence" value="ECO:0007669"/>
    <property type="project" value="TreeGrafter"/>
</dbReference>
<evidence type="ECO:0000256" key="2">
    <source>
        <dbReference type="ARBA" id="ARBA00022741"/>
    </source>
</evidence>
<keyword evidence="3 11" id="KW-0378">Hydrolase</keyword>
<gene>
    <name evidence="14" type="ORF">GQR93_06305</name>
</gene>
<dbReference type="Proteomes" id="UP000465035">
    <property type="component" value="Chromosome"/>
</dbReference>
<dbReference type="InterPro" id="IPR000212">
    <property type="entry name" value="DNA_helicase_UvrD/REP"/>
</dbReference>
<evidence type="ECO:0000256" key="8">
    <source>
        <dbReference type="ARBA" id="ARBA00034617"/>
    </source>
</evidence>
<evidence type="ECO:0000256" key="10">
    <source>
        <dbReference type="ARBA" id="ARBA00048988"/>
    </source>
</evidence>
<dbReference type="PROSITE" id="PS51198">
    <property type="entry name" value="UVRD_HELICASE_ATP_BIND"/>
    <property type="match status" value="1"/>
</dbReference>
<dbReference type="RefSeq" id="WP_003553448.1">
    <property type="nucleotide sequence ID" value="NZ_CABKOL010000102.1"/>
</dbReference>
<name>A0A6P1E7W8_LENHI</name>
<dbReference type="InterPro" id="IPR014016">
    <property type="entry name" value="UvrD-like_ATP-bd"/>
</dbReference>
<organism evidence="14 15">
    <name type="scientific">Lentilactobacillus hilgardii</name>
    <name type="common">Lactobacillus hilgardii</name>
    <dbReference type="NCBI Taxonomy" id="1588"/>
    <lineage>
        <taxon>Bacteria</taxon>
        <taxon>Bacillati</taxon>
        <taxon>Bacillota</taxon>
        <taxon>Bacilli</taxon>
        <taxon>Lactobacillales</taxon>
        <taxon>Lactobacillaceae</taxon>
        <taxon>Lentilactobacillus</taxon>
    </lineage>
</organism>
<keyword evidence="2 11" id="KW-0547">Nucleotide-binding</keyword>
<dbReference type="InterPro" id="IPR014017">
    <property type="entry name" value="DNA_helicase_UvrD-like_C"/>
</dbReference>
<dbReference type="PANTHER" id="PTHR11070:SF2">
    <property type="entry name" value="ATP-DEPENDENT DNA HELICASE SRS2"/>
    <property type="match status" value="1"/>
</dbReference>
<evidence type="ECO:0000313" key="15">
    <source>
        <dbReference type="Proteomes" id="UP000465035"/>
    </source>
</evidence>
<comment type="catalytic activity">
    <reaction evidence="8">
        <text>Couples ATP hydrolysis with the unwinding of duplex DNA by translocating in the 3'-5' direction.</text>
        <dbReference type="EC" id="5.6.2.4"/>
    </reaction>
</comment>
<dbReference type="SMR" id="A0A6P1E7W8"/>
<dbReference type="AlphaFoldDB" id="A0A6P1E7W8"/>
<keyword evidence="6" id="KW-0238">DNA-binding</keyword>
<evidence type="ECO:0000256" key="5">
    <source>
        <dbReference type="ARBA" id="ARBA00022840"/>
    </source>
</evidence>
<dbReference type="EMBL" id="CP047121">
    <property type="protein sequence ID" value="QHB51822.1"/>
    <property type="molecule type" value="Genomic_DNA"/>
</dbReference>
<comment type="similarity">
    <text evidence="1">Belongs to the helicase family. UvrD subfamily.</text>
</comment>
<evidence type="ECO:0000259" key="13">
    <source>
        <dbReference type="PROSITE" id="PS51217"/>
    </source>
</evidence>
<reference evidence="14 15" key="1">
    <citation type="submission" date="2019-12" db="EMBL/GenBank/DDBJ databases">
        <title>Lactobacillus hilgardii FLUB.</title>
        <authorList>
            <person name="Gustaw K."/>
        </authorList>
    </citation>
    <scope>NUCLEOTIDE SEQUENCE [LARGE SCALE GENOMIC DNA]</scope>
    <source>
        <strain evidence="14 15">FLUB</strain>
    </source>
</reference>
<keyword evidence="4 11" id="KW-0347">Helicase</keyword>
<sequence>MQQSAVNLSRDQAINLLESATGMTFSTEQLAILRQPYQQPTLINACAGSGKTTIFMLSALVAIMTGKISPENVLGITFSKKAQTDMENRYRQYLMQLKAVGIDLAAEGMPYFSTFHALFYRLLRTTPEFRETKVLTSYRQFSLPLTRLIKHTHSQVNSPSEILDNMFELAEFIINRGISHNAFADLSDPKQLKAQLGEVGEDEYDLDFYTDYLAVMTQYMILKRQNSFVDFNDMKILLRQLLDQPDHVRSFHQIMSRFKLVVMDEFQDIDNLQWDIMTRLLSQEALSRLIVIGDDDQSIYSFRGSNPKFILKFHGILPGAKTYRLSTNYRTGGQILSEAKPLIKHNYVRLAKELKAFNEKKGQVHVYPLKTAGFDPNSDMFTKLVSQIRDPEIDNHQIAVLVRYNSDRTLVADWLANQQIYVNINNRGAIFQHTLIYRILVNLMQAFWQNRFQPFHEQATRIGFTTYRRHVTEIDKAAGGIDSLSDYLEIATKYNLQHQRTENQKRFAKIDTRVRMAFKIIKEQRQDVEKANSETSIGDVFMQIWNTVLELTATYFDYMTKNDFVSKDTFKDMTTYLHTEIKQITDPDVWFDQEDQKRQLLEANNQKGVSLENDVQFLSLHQAKGLEFKYVYLYGLSDKQLPVGTTIINDWFHPDISFEDFIDRWNDLVTRQRVKELTGILEAAFIDITEEVRKNKHIDLNHIEIEKCHDLDLDLLHNWYTAIRHYSQFIEEERRLIYVGMTRAKTVLNVSVGLNASPLLRQVPIVSKVMQAEKEKKCKAKSDDHK</sequence>
<keyword evidence="5 11" id="KW-0067">ATP-binding</keyword>
<dbReference type="SUPFAM" id="SSF52540">
    <property type="entry name" value="P-loop containing nucleoside triphosphate hydrolases"/>
    <property type="match status" value="1"/>
</dbReference>
<evidence type="ECO:0000256" key="11">
    <source>
        <dbReference type="PROSITE-ProRule" id="PRU00560"/>
    </source>
</evidence>
<evidence type="ECO:0000256" key="7">
    <source>
        <dbReference type="ARBA" id="ARBA00023235"/>
    </source>
</evidence>
<feature type="domain" description="UvrD-like helicase C-terminal" evidence="13">
    <location>
        <begin position="333"/>
        <end position="625"/>
    </location>
</feature>
<comment type="catalytic activity">
    <reaction evidence="10">
        <text>ATP + H2O = ADP + phosphate + H(+)</text>
        <dbReference type="Rhea" id="RHEA:13065"/>
        <dbReference type="ChEBI" id="CHEBI:15377"/>
        <dbReference type="ChEBI" id="CHEBI:15378"/>
        <dbReference type="ChEBI" id="CHEBI:30616"/>
        <dbReference type="ChEBI" id="CHEBI:43474"/>
        <dbReference type="ChEBI" id="CHEBI:456216"/>
        <dbReference type="EC" id="5.6.2.4"/>
    </reaction>
</comment>
<dbReference type="Gene3D" id="1.10.486.10">
    <property type="entry name" value="PCRA, domain 4"/>
    <property type="match status" value="1"/>
</dbReference>
<dbReference type="Pfam" id="PF00580">
    <property type="entry name" value="UvrD-helicase"/>
    <property type="match status" value="1"/>
</dbReference>
<dbReference type="PROSITE" id="PS51217">
    <property type="entry name" value="UVRD_HELICASE_CTER"/>
    <property type="match status" value="1"/>
</dbReference>
<dbReference type="Gene3D" id="3.40.50.300">
    <property type="entry name" value="P-loop containing nucleotide triphosphate hydrolases"/>
    <property type="match status" value="3"/>
</dbReference>
<evidence type="ECO:0000313" key="14">
    <source>
        <dbReference type="EMBL" id="QHB51822.1"/>
    </source>
</evidence>
<evidence type="ECO:0000256" key="4">
    <source>
        <dbReference type="ARBA" id="ARBA00022806"/>
    </source>
</evidence>